<feature type="domain" description="Superoxide dismutase copper/zinc binding" evidence="2">
    <location>
        <begin position="727"/>
        <end position="845"/>
    </location>
</feature>
<dbReference type="GO" id="GO:0046872">
    <property type="term" value="F:metal ion binding"/>
    <property type="evidence" value="ECO:0007669"/>
    <property type="project" value="InterPro"/>
</dbReference>
<dbReference type="EMBL" id="RHFK02000019">
    <property type="protein sequence ID" value="TWW59611.1"/>
    <property type="molecule type" value="Genomic_DNA"/>
</dbReference>
<accession>A0A5C6MZZ6</accession>
<dbReference type="PANTHER" id="PTHR20910:SF1">
    <property type="entry name" value="SUPEROXIDE DISMUTASE COPPER_ZINC BINDING DOMAIN-CONTAINING PROTEIN"/>
    <property type="match status" value="1"/>
</dbReference>
<protein>
    <submittedName>
        <fullName evidence="3">Superoxide dismutase [Cu-Zn]</fullName>
    </submittedName>
</protein>
<dbReference type="Pfam" id="PF00080">
    <property type="entry name" value="Sod_Cu"/>
    <property type="match status" value="3"/>
</dbReference>
<evidence type="ECO:0000313" key="4">
    <source>
        <dbReference type="Proteomes" id="UP000324091"/>
    </source>
</evidence>
<dbReference type="GO" id="GO:0006801">
    <property type="term" value="P:superoxide metabolic process"/>
    <property type="evidence" value="ECO:0007669"/>
    <property type="project" value="InterPro"/>
</dbReference>
<dbReference type="Gene3D" id="2.60.40.200">
    <property type="entry name" value="Superoxide dismutase, copper/zinc binding domain"/>
    <property type="match status" value="4"/>
</dbReference>
<keyword evidence="4" id="KW-1185">Reference proteome</keyword>
<name>A0A5C6MZZ6_9TELE</name>
<evidence type="ECO:0000256" key="1">
    <source>
        <dbReference type="SAM" id="MobiDB-lite"/>
    </source>
</evidence>
<proteinExistence type="predicted"/>
<feature type="region of interest" description="Disordered" evidence="1">
    <location>
        <begin position="63"/>
        <end position="93"/>
    </location>
</feature>
<comment type="caution">
    <text evidence="3">The sequence shown here is derived from an EMBL/GenBank/DDBJ whole genome shotgun (WGS) entry which is preliminary data.</text>
</comment>
<dbReference type="Proteomes" id="UP000324091">
    <property type="component" value="Chromosome 6"/>
</dbReference>
<dbReference type="PANTHER" id="PTHR20910">
    <property type="entry name" value="AGAP001623-PA"/>
    <property type="match status" value="1"/>
</dbReference>
<feature type="domain" description="Superoxide dismutase copper/zinc binding" evidence="2">
    <location>
        <begin position="559"/>
        <end position="704"/>
    </location>
</feature>
<dbReference type="InterPro" id="IPR001424">
    <property type="entry name" value="SOD_Cu_Zn_dom"/>
</dbReference>
<dbReference type="InterPro" id="IPR053257">
    <property type="entry name" value="Cu-only_SOD"/>
</dbReference>
<evidence type="ECO:0000259" key="2">
    <source>
        <dbReference type="Pfam" id="PF00080"/>
    </source>
</evidence>
<gene>
    <name evidence="3" type="ORF">D4764_06G0011410</name>
</gene>
<organism evidence="3 4">
    <name type="scientific">Takifugu flavidus</name>
    <name type="common">sansaifugu</name>
    <dbReference type="NCBI Taxonomy" id="433684"/>
    <lineage>
        <taxon>Eukaryota</taxon>
        <taxon>Metazoa</taxon>
        <taxon>Chordata</taxon>
        <taxon>Craniata</taxon>
        <taxon>Vertebrata</taxon>
        <taxon>Euteleostomi</taxon>
        <taxon>Actinopterygii</taxon>
        <taxon>Neopterygii</taxon>
        <taxon>Teleostei</taxon>
        <taxon>Neoteleostei</taxon>
        <taxon>Acanthomorphata</taxon>
        <taxon>Eupercaria</taxon>
        <taxon>Tetraodontiformes</taxon>
        <taxon>Tetradontoidea</taxon>
        <taxon>Tetraodontidae</taxon>
        <taxon>Takifugu</taxon>
    </lineage>
</organism>
<dbReference type="AlphaFoldDB" id="A0A5C6MZZ6"/>
<feature type="domain" description="Superoxide dismutase copper/zinc binding" evidence="2">
    <location>
        <begin position="406"/>
        <end position="530"/>
    </location>
</feature>
<evidence type="ECO:0000313" key="3">
    <source>
        <dbReference type="EMBL" id="TWW59611.1"/>
    </source>
</evidence>
<dbReference type="InterPro" id="IPR036423">
    <property type="entry name" value="SOD-like_Cu/Zn_dom_sf"/>
</dbReference>
<dbReference type="SUPFAM" id="SSF49329">
    <property type="entry name" value="Cu,Zn superoxide dismutase-like"/>
    <property type="match status" value="4"/>
</dbReference>
<feature type="compositionally biased region" description="Low complexity" evidence="1">
    <location>
        <begin position="64"/>
        <end position="81"/>
    </location>
</feature>
<reference evidence="3 4" key="1">
    <citation type="submission" date="2019-04" db="EMBL/GenBank/DDBJ databases">
        <title>Chromosome genome assembly for Takifugu flavidus.</title>
        <authorList>
            <person name="Xiao S."/>
        </authorList>
    </citation>
    <scope>NUCLEOTIDE SEQUENCE [LARGE SCALE GENOMIC DNA]</scope>
    <source>
        <strain evidence="3">HTHZ2018</strain>
        <tissue evidence="3">Muscle</tissue>
    </source>
</reference>
<sequence length="1117" mass="119899">MDHMLTSLSMSPLNEVLIAPCDLRHLDVFVSRLDIPNHEVITRLRFRSACGCGRDGPLPRLILPSHAPSPSSPPDTAASSANGRRAGVQPKSRSARAHFCKRVARSSALVPLSPEVCLCSPELLSSDPRLRFLRCDLLTSGTMWLLTAALLVSSLDSLFCSGFVAHLNMRGVTGRISFNSTSQTADVRLSGAGSCGSLNFSISEFPVMYGHYPQPCSEGNIGSSVFAFAADPRSPSTVDMSRLFERRPDLDDLSLTVQTCEAATVCAVVSGDDTWLTQQARFYGPIAGNVYIRLRAGRAGAHILSDLATNGQIAGSPADVTLFGSKSTAASCHVLLGSLDPSALSRLGTLKLGTPLQPAKSRLDVTGFDAHTAFLLLPVGSSYECAQIYPLPEKQVSAVMNMRGIKGYLRFRQASPFDATEVRVNLTNLQSRVGPFHVHRFPVPPVRPPPESICSNDNVGGHWNPFGLNMSDPSYPKRPGSTLDMYEIGDLSGKHLFLTDLNEVDVTFTDSNLPLFGPNSIVGRSIVIHLRNGARFVCASIGYPGEVTVARARFRSRVVGEIWFTQLKNSPLSDVSIFMDLSYGNPTMDPTKYHNWHVHRYPISSERDDDEGSCSTTGAHWNPSNVSIEESSYPLHCGPSSPLSCEVGDLSSKLDAINLSPKVGGVEGKNFFTDVTSWLSESGLSGRSIVIHQEGRGNPRIACANITRVRLPKASSGSWFGPEMSGGQILFSQEFPHGPTTLNVSLMNLSSLAGGYHVHILPIKQGSTEPCSNKNIQGHWNPLAWNTSNSPAPGAGTVDQYEIGDISGKFGMLSGLNQYQAVYLDPSLPLTGPYSIVGRSLVVHYLNGSRMRCADIQADRDPDGQWISATAVFSGPVTGAVALRQQVFPDGSGSEVTMEVTLQSSPNDNAQPLTEASLFINSMRSDDGRCGGVGGTFNPFNMTPGSSTCSLESPLSCVVGEISARHGACSLTDRRVHTVSNLDLSGDFTVVHRSVVLKNGDSIVGCADILPDSPSAEQTFPNVAEFSRYDFRKRVASVLQMEMGRITILGDSPSPAAGGRCQTVGYMISGNTELHGTISFSAFLYLYLSLELGSASIGTVDSNGRWDSVSVFSPNVT</sequence>